<evidence type="ECO:0000313" key="7">
    <source>
        <dbReference type="Proteomes" id="UP001164963"/>
    </source>
</evidence>
<evidence type="ECO:0000259" key="5">
    <source>
        <dbReference type="Pfam" id="PF13579"/>
    </source>
</evidence>
<dbReference type="PANTHER" id="PTHR12526">
    <property type="entry name" value="GLYCOSYLTRANSFERASE"/>
    <property type="match status" value="1"/>
</dbReference>
<name>A0ABY6PP26_9ACTN</name>
<proteinExistence type="predicted"/>
<dbReference type="RefSeq" id="WP_265540166.1">
    <property type="nucleotide sequence ID" value="NZ_CP098740.1"/>
</dbReference>
<evidence type="ECO:0000313" key="6">
    <source>
        <dbReference type="EMBL" id="UZK53930.1"/>
    </source>
</evidence>
<dbReference type="Pfam" id="PF00534">
    <property type="entry name" value="Glycos_transf_1"/>
    <property type="match status" value="1"/>
</dbReference>
<sequence length="386" mass="42447">MIGGIGRNTWDLARGLVDRGHKVLVLVACGHKPEGAESGTVRDNLTVRWLEDGQNGTGLLEALPGVSDLRRSLRVRRELRRLQSRHGPFDVIEFASWRALGAMHSMAKVAPQLLRATTGIAQVPREEGGMADRARDQIGRWVLGAAEWVCLVRSDVVVAPTTAHLEHVPRQARRATHIMPFGVAVPTGTPRRAGDTVLFVGRLSGRKGFDLFAKSADLLLAARPTARIVLVGHDLVDANGSAWERYGEPIKRRYGDRVDWRPEVTDAELNELYWTSDVCAMTSRYESFGLVFAEANLRGVPVVAWDTDFAREVGGDAAVLVPRWDIQAYAEKLGDTLEATTDGRIDGEAIRSLTRDLYGLDRWVESTEALYASTAAASRGEHLTKP</sequence>
<organism evidence="6 7">
    <name type="scientific">Streptomyces drozdowiczii</name>
    <dbReference type="NCBI Taxonomy" id="202862"/>
    <lineage>
        <taxon>Bacteria</taxon>
        <taxon>Bacillati</taxon>
        <taxon>Actinomycetota</taxon>
        <taxon>Actinomycetes</taxon>
        <taxon>Kitasatosporales</taxon>
        <taxon>Streptomycetaceae</taxon>
        <taxon>Streptomyces</taxon>
    </lineage>
</organism>
<evidence type="ECO:0000256" key="2">
    <source>
        <dbReference type="ARBA" id="ARBA00022676"/>
    </source>
</evidence>
<dbReference type="SUPFAM" id="SSF53756">
    <property type="entry name" value="UDP-Glycosyltransferase/glycogen phosphorylase"/>
    <property type="match status" value="1"/>
</dbReference>
<dbReference type="PANTHER" id="PTHR12526:SF510">
    <property type="entry name" value="D-INOSITOL 3-PHOSPHATE GLYCOSYLTRANSFERASE"/>
    <property type="match status" value="1"/>
</dbReference>
<feature type="domain" description="Glycosyltransferase subfamily 4-like N-terminal" evidence="5">
    <location>
        <begin position="3"/>
        <end position="179"/>
    </location>
</feature>
<protein>
    <recommendedName>
        <fullName evidence="1">D-inositol 3-phosphate glycosyltransferase</fullName>
    </recommendedName>
</protein>
<dbReference type="InterPro" id="IPR001296">
    <property type="entry name" value="Glyco_trans_1"/>
</dbReference>
<accession>A0ABY6PP26</accession>
<evidence type="ECO:0000256" key="1">
    <source>
        <dbReference type="ARBA" id="ARBA00021292"/>
    </source>
</evidence>
<dbReference type="Proteomes" id="UP001164963">
    <property type="component" value="Chromosome"/>
</dbReference>
<evidence type="ECO:0000256" key="3">
    <source>
        <dbReference type="ARBA" id="ARBA00022679"/>
    </source>
</evidence>
<keyword evidence="3" id="KW-0808">Transferase</keyword>
<evidence type="ECO:0000259" key="4">
    <source>
        <dbReference type="Pfam" id="PF00534"/>
    </source>
</evidence>
<keyword evidence="7" id="KW-1185">Reference proteome</keyword>
<reference evidence="6" key="1">
    <citation type="journal article" date="2022" name="Front. Microbiol.">
        <title>Mirubactin C rescues the lethal effect of cell wall biosynthesis mutations in Bacillus subtilis.</title>
        <authorList>
            <person name="Kepplinger B."/>
            <person name="Wen X."/>
            <person name="Tyler A.R."/>
            <person name="Kim B.Y."/>
            <person name="Brown J."/>
            <person name="Banks P."/>
            <person name="Dashti Y."/>
            <person name="Mackenzie E.S."/>
            <person name="Wills C."/>
            <person name="Kawai Y."/>
            <person name="Waldron K.J."/>
            <person name="Allenby N.E.E."/>
            <person name="Wu L.J."/>
            <person name="Hall M.J."/>
            <person name="Errington J."/>
        </authorList>
    </citation>
    <scope>NUCLEOTIDE SEQUENCE</scope>
    <source>
        <strain evidence="6">MDA8-470</strain>
    </source>
</reference>
<dbReference type="Pfam" id="PF13579">
    <property type="entry name" value="Glyco_trans_4_4"/>
    <property type="match status" value="1"/>
</dbReference>
<feature type="domain" description="Glycosyl transferase family 1" evidence="4">
    <location>
        <begin position="196"/>
        <end position="338"/>
    </location>
</feature>
<dbReference type="InterPro" id="IPR028098">
    <property type="entry name" value="Glyco_trans_4-like_N"/>
</dbReference>
<dbReference type="EMBL" id="CP098740">
    <property type="protein sequence ID" value="UZK53930.1"/>
    <property type="molecule type" value="Genomic_DNA"/>
</dbReference>
<keyword evidence="2" id="KW-0328">Glycosyltransferase</keyword>
<dbReference type="Gene3D" id="3.40.50.2000">
    <property type="entry name" value="Glycogen Phosphorylase B"/>
    <property type="match status" value="2"/>
</dbReference>
<dbReference type="CDD" id="cd03801">
    <property type="entry name" value="GT4_PimA-like"/>
    <property type="match status" value="1"/>
</dbReference>
<gene>
    <name evidence="6" type="ORF">NEH16_06965</name>
</gene>